<dbReference type="Gramene" id="TKW03341">
    <property type="protein sequence ID" value="TKW03341"/>
    <property type="gene ID" value="SEVIR_7G017705v2"/>
</dbReference>
<proteinExistence type="predicted"/>
<dbReference type="AlphaFoldDB" id="A0A4U6TNA6"/>
<gene>
    <name evidence="1" type="ORF">SEVIR_7G017705v2</name>
</gene>
<accession>A0A4U6TNA6</accession>
<dbReference type="Proteomes" id="UP000298652">
    <property type="component" value="Chromosome 7"/>
</dbReference>
<evidence type="ECO:0000313" key="2">
    <source>
        <dbReference type="Proteomes" id="UP000298652"/>
    </source>
</evidence>
<dbReference type="EMBL" id="CM016558">
    <property type="protein sequence ID" value="TKW03343.1"/>
    <property type="molecule type" value="Genomic_DNA"/>
</dbReference>
<sequence>MMDSTTLMKGVMKLLLQPACLLVKNCYSITEGWVIFPKESLVPCSGLLLVPMTVIGEGCCCRHHRSHHQDVVEMETLIDQKATVLEQVVLEMTVLSFDEMVTAGDLRGAVLSFEEVPSCRG</sequence>
<protein>
    <submittedName>
        <fullName evidence="1">Uncharacterized protein</fullName>
    </submittedName>
</protein>
<evidence type="ECO:0000313" key="1">
    <source>
        <dbReference type="EMBL" id="TKW03342.1"/>
    </source>
</evidence>
<name>A0A4U6TNA6_SETVI</name>
<organism evidence="1 2">
    <name type="scientific">Setaria viridis</name>
    <name type="common">Green bristlegrass</name>
    <name type="synonym">Setaria italica subsp. viridis</name>
    <dbReference type="NCBI Taxonomy" id="4556"/>
    <lineage>
        <taxon>Eukaryota</taxon>
        <taxon>Viridiplantae</taxon>
        <taxon>Streptophyta</taxon>
        <taxon>Embryophyta</taxon>
        <taxon>Tracheophyta</taxon>
        <taxon>Spermatophyta</taxon>
        <taxon>Magnoliopsida</taxon>
        <taxon>Liliopsida</taxon>
        <taxon>Poales</taxon>
        <taxon>Poaceae</taxon>
        <taxon>PACMAD clade</taxon>
        <taxon>Panicoideae</taxon>
        <taxon>Panicodae</taxon>
        <taxon>Paniceae</taxon>
        <taxon>Cenchrinae</taxon>
        <taxon>Setaria</taxon>
    </lineage>
</organism>
<reference evidence="1 2" key="1">
    <citation type="submission" date="2019-03" db="EMBL/GenBank/DDBJ databases">
        <title>WGS assembly of Setaria viridis.</title>
        <authorList>
            <person name="Huang P."/>
            <person name="Jenkins J."/>
            <person name="Grimwood J."/>
            <person name="Barry K."/>
            <person name="Healey A."/>
            <person name="Mamidi S."/>
            <person name="Sreedasyam A."/>
            <person name="Shu S."/>
            <person name="Feldman M."/>
            <person name="Wu J."/>
            <person name="Yu Y."/>
            <person name="Chen C."/>
            <person name="Johnson J."/>
            <person name="Rokhsar D."/>
            <person name="Baxter I."/>
            <person name="Schmutz J."/>
            <person name="Brutnell T."/>
            <person name="Kellogg E."/>
        </authorList>
    </citation>
    <scope>NUCLEOTIDE SEQUENCE [LARGE SCALE GENOMIC DNA]</scope>
    <source>
        <strain evidence="2">cv. A10</strain>
    </source>
</reference>
<keyword evidence="2" id="KW-1185">Reference proteome</keyword>
<dbReference type="EMBL" id="CM016558">
    <property type="protein sequence ID" value="TKW03342.1"/>
    <property type="molecule type" value="Genomic_DNA"/>
</dbReference>
<dbReference type="EMBL" id="CM016558">
    <property type="protein sequence ID" value="TKW03341.1"/>
    <property type="molecule type" value="Genomic_DNA"/>
</dbReference>
<dbReference type="Gramene" id="TKW03343">
    <property type="protein sequence ID" value="TKW03343"/>
    <property type="gene ID" value="SEVIR_7G017705v2"/>
</dbReference>
<dbReference type="Gramene" id="TKW03342">
    <property type="protein sequence ID" value="TKW03342"/>
    <property type="gene ID" value="SEVIR_7G017705v2"/>
</dbReference>